<dbReference type="Pfam" id="PF02803">
    <property type="entry name" value="Thiolase_C"/>
    <property type="match status" value="1"/>
</dbReference>
<feature type="domain" description="Thiolase C-terminal" evidence="5">
    <location>
        <begin position="281"/>
        <end position="397"/>
    </location>
</feature>
<dbReference type="EC" id="2.3.1.9" evidence="6"/>
<keyword evidence="2 6" id="KW-0808">Transferase</keyword>
<evidence type="ECO:0000259" key="5">
    <source>
        <dbReference type="Pfam" id="PF02803"/>
    </source>
</evidence>
<dbReference type="PANTHER" id="PTHR18919:SF107">
    <property type="entry name" value="ACETYL-COA ACETYLTRANSFERASE, CYTOSOLIC"/>
    <property type="match status" value="1"/>
</dbReference>
<proteinExistence type="inferred from homology"/>
<dbReference type="Gene3D" id="3.40.47.10">
    <property type="match status" value="2"/>
</dbReference>
<dbReference type="SUPFAM" id="SSF53901">
    <property type="entry name" value="Thiolase-like"/>
    <property type="match status" value="2"/>
</dbReference>
<evidence type="ECO:0000259" key="4">
    <source>
        <dbReference type="Pfam" id="PF00108"/>
    </source>
</evidence>
<dbReference type="AlphaFoldDB" id="A0A3B1AQI2"/>
<evidence type="ECO:0000256" key="3">
    <source>
        <dbReference type="ARBA" id="ARBA00023315"/>
    </source>
</evidence>
<organism evidence="6">
    <name type="scientific">hydrothermal vent metagenome</name>
    <dbReference type="NCBI Taxonomy" id="652676"/>
    <lineage>
        <taxon>unclassified sequences</taxon>
        <taxon>metagenomes</taxon>
        <taxon>ecological metagenomes</taxon>
    </lineage>
</organism>
<dbReference type="InterPro" id="IPR016039">
    <property type="entry name" value="Thiolase-like"/>
</dbReference>
<protein>
    <submittedName>
        <fullName evidence="6">3-ketoacyl-CoA thiolase @ Acetyl-CoA acetyltransferase</fullName>
        <ecNumber evidence="6">2.3.1.16</ecNumber>
        <ecNumber evidence="6">2.3.1.9</ecNumber>
    </submittedName>
</protein>
<dbReference type="InterPro" id="IPR002155">
    <property type="entry name" value="Thiolase"/>
</dbReference>
<gene>
    <name evidence="6" type="ORF">MNBD_ALPHA03-2121</name>
</gene>
<feature type="domain" description="Thiolase N-terminal" evidence="4">
    <location>
        <begin position="15"/>
        <end position="265"/>
    </location>
</feature>
<name>A0A3B1AQI2_9ZZZZ</name>
<evidence type="ECO:0000256" key="2">
    <source>
        <dbReference type="ARBA" id="ARBA00022679"/>
    </source>
</evidence>
<dbReference type="EMBL" id="UOFW01000237">
    <property type="protein sequence ID" value="VAX08236.1"/>
    <property type="molecule type" value="Genomic_DNA"/>
</dbReference>
<dbReference type="PANTHER" id="PTHR18919">
    <property type="entry name" value="ACETYL-COA C-ACYLTRANSFERASE"/>
    <property type="match status" value="1"/>
</dbReference>
<accession>A0A3B1AQI2</accession>
<dbReference type="InterPro" id="IPR020617">
    <property type="entry name" value="Thiolase_C"/>
</dbReference>
<dbReference type="PIRSF" id="PIRSF000429">
    <property type="entry name" value="Ac-CoA_Ac_transf"/>
    <property type="match status" value="1"/>
</dbReference>
<sequence length="402" mass="43133">MSYLAEIPYGAYWSTPFCRWQGSLSNLHSIKFAAHVARKELARRNIDGGLIDYGVLGTSVPQQHVFYGLPWLTGMAGLDHVSGPTIGQACATGVRCILNGAQEIETGQATASLIVTADRVSNGPQVYYPNPKGPGGTGKTENWTMDNFGFDPMGGHSMLGTAENVARDYDITRERQHDLVLRRQEQYADALADDNAFQKRYMTLPFDVPTPNFKKVANQLTGDEGLVTSTAEGLAKLRPVVEGGTITFGGQTHPADGNAAMIVANPEKAKELSQDSNIQIKILGIGQARVELAYMPKATVPAANAALKQAGISIDQIDAIKTHNPFAVNDLFFADQFGIDVKAMNNFGCSLIWGHPQGPMGMRGVIELIEELALKGGGYGLFSGCAAGDTAMAIVIQVTDRK</sequence>
<dbReference type="EC" id="2.3.1.16" evidence="6"/>
<reference evidence="6" key="1">
    <citation type="submission" date="2018-06" db="EMBL/GenBank/DDBJ databases">
        <authorList>
            <person name="Zhirakovskaya E."/>
        </authorList>
    </citation>
    <scope>NUCLEOTIDE SEQUENCE</scope>
</reference>
<dbReference type="InterPro" id="IPR020616">
    <property type="entry name" value="Thiolase_N"/>
</dbReference>
<evidence type="ECO:0000256" key="1">
    <source>
        <dbReference type="ARBA" id="ARBA00010982"/>
    </source>
</evidence>
<dbReference type="GO" id="GO:0003985">
    <property type="term" value="F:acetyl-CoA C-acetyltransferase activity"/>
    <property type="evidence" value="ECO:0007669"/>
    <property type="project" value="UniProtKB-EC"/>
</dbReference>
<dbReference type="Pfam" id="PF00108">
    <property type="entry name" value="Thiolase_N"/>
    <property type="match status" value="1"/>
</dbReference>
<dbReference type="CDD" id="cd00751">
    <property type="entry name" value="thiolase"/>
    <property type="match status" value="1"/>
</dbReference>
<comment type="similarity">
    <text evidence="1">Belongs to the thiolase-like superfamily. Thiolase family.</text>
</comment>
<evidence type="ECO:0000313" key="6">
    <source>
        <dbReference type="EMBL" id="VAX08236.1"/>
    </source>
</evidence>
<keyword evidence="3 6" id="KW-0012">Acyltransferase</keyword>